<sequence>MLRYTEVELSPYEIPGESSLNIYISGCLNHCPDCHYPELQCPDFGEELTRYIANIVSLYERFATCITFMGEGSCTDEEKAELCGYAKKIHERGMKAALYCGRDTEIESWMENFDYVKIGSYQAEKGTLTQKSTNQRLYKQSQGEWTDITSVFW</sequence>
<accession>A0A1H3VN48</accession>
<dbReference type="AlphaFoldDB" id="A0A1H3VN48"/>
<protein>
    <submittedName>
        <fullName evidence="1">Anaerobic ribonucleoside-triphosphate reductase activating protein</fullName>
    </submittedName>
</protein>
<dbReference type="Proteomes" id="UP000183469">
    <property type="component" value="Unassembled WGS sequence"/>
</dbReference>
<dbReference type="InterPro" id="IPR013785">
    <property type="entry name" value="Aldolase_TIM"/>
</dbReference>
<name>A0A1H3VN48_SELRU</name>
<evidence type="ECO:0000313" key="1">
    <source>
        <dbReference type="EMBL" id="SDZ75512.1"/>
    </source>
</evidence>
<evidence type="ECO:0000313" key="2">
    <source>
        <dbReference type="Proteomes" id="UP000183469"/>
    </source>
</evidence>
<dbReference type="EMBL" id="FNQG01000002">
    <property type="protein sequence ID" value="SDZ75512.1"/>
    <property type="molecule type" value="Genomic_DNA"/>
</dbReference>
<proteinExistence type="predicted"/>
<organism evidence="1 2">
    <name type="scientific">Selenomonas ruminantium</name>
    <dbReference type="NCBI Taxonomy" id="971"/>
    <lineage>
        <taxon>Bacteria</taxon>
        <taxon>Bacillati</taxon>
        <taxon>Bacillota</taxon>
        <taxon>Negativicutes</taxon>
        <taxon>Selenomonadales</taxon>
        <taxon>Selenomonadaceae</taxon>
        <taxon>Selenomonas</taxon>
    </lineage>
</organism>
<reference evidence="1 2" key="1">
    <citation type="submission" date="2016-10" db="EMBL/GenBank/DDBJ databases">
        <authorList>
            <person name="de Groot N.N."/>
        </authorList>
    </citation>
    <scope>NUCLEOTIDE SEQUENCE [LARGE SCALE GENOMIC DNA]</scope>
    <source>
        <strain evidence="1 2">DSM 2872</strain>
    </source>
</reference>
<dbReference type="Gene3D" id="3.20.20.70">
    <property type="entry name" value="Aldolase class I"/>
    <property type="match status" value="1"/>
</dbReference>
<gene>
    <name evidence="1" type="ORF">SAMN05660648_00363</name>
</gene>